<dbReference type="EMBL" id="CP009110">
    <property type="protein sequence ID" value="AIJ22249.1"/>
    <property type="molecule type" value="Genomic_DNA"/>
</dbReference>
<dbReference type="Proteomes" id="UP000062973">
    <property type="component" value="Chromosome"/>
</dbReference>
<dbReference type="Pfam" id="PF08241">
    <property type="entry name" value="Methyltransf_11"/>
    <property type="match status" value="1"/>
</dbReference>
<feature type="domain" description="Methyltransferase type 11" evidence="1">
    <location>
        <begin position="38"/>
        <end position="132"/>
    </location>
</feature>
<dbReference type="CDD" id="cd02440">
    <property type="entry name" value="AdoMet_MTases"/>
    <property type="match status" value="1"/>
</dbReference>
<dbReference type="InterPro" id="IPR029063">
    <property type="entry name" value="SAM-dependent_MTases_sf"/>
</dbReference>
<organism evidence="2 3">
    <name type="scientific">Amycolatopsis methanolica 239</name>
    <dbReference type="NCBI Taxonomy" id="1068978"/>
    <lineage>
        <taxon>Bacteria</taxon>
        <taxon>Bacillati</taxon>
        <taxon>Actinomycetota</taxon>
        <taxon>Actinomycetes</taxon>
        <taxon>Pseudonocardiales</taxon>
        <taxon>Pseudonocardiaceae</taxon>
        <taxon>Amycolatopsis</taxon>
        <taxon>Amycolatopsis methanolica group</taxon>
    </lineage>
</organism>
<reference evidence="2 3" key="1">
    <citation type="submission" date="2014-07" db="EMBL/GenBank/DDBJ databases">
        <title>Whole Genome Sequence of the Amycolatopsis methanolica 239.</title>
        <authorList>
            <person name="Tang B."/>
        </authorList>
    </citation>
    <scope>NUCLEOTIDE SEQUENCE [LARGE SCALE GENOMIC DNA]</scope>
    <source>
        <strain evidence="2 3">239</strain>
    </source>
</reference>
<dbReference type="GO" id="GO:0008757">
    <property type="term" value="F:S-adenosylmethionine-dependent methyltransferase activity"/>
    <property type="evidence" value="ECO:0007669"/>
    <property type="project" value="InterPro"/>
</dbReference>
<dbReference type="SUPFAM" id="SSF53335">
    <property type="entry name" value="S-adenosyl-L-methionine-dependent methyltransferases"/>
    <property type="match status" value="1"/>
</dbReference>
<dbReference type="HOGENOM" id="CLU_037990_7_4_11"/>
<dbReference type="InterPro" id="IPR013216">
    <property type="entry name" value="Methyltransf_11"/>
</dbReference>
<dbReference type="AlphaFoldDB" id="A0A076MNP8"/>
<gene>
    <name evidence="2" type="ORF">AMETH_2157</name>
</gene>
<dbReference type="RefSeq" id="WP_017981463.1">
    <property type="nucleotide sequence ID" value="NZ_AQUL01000001.1"/>
</dbReference>
<evidence type="ECO:0000313" key="3">
    <source>
        <dbReference type="Proteomes" id="UP000062973"/>
    </source>
</evidence>
<protein>
    <submittedName>
        <fullName evidence="2">UbiE/COQ5 family methyltransferase</fullName>
    </submittedName>
</protein>
<dbReference type="PANTHER" id="PTHR45036">
    <property type="entry name" value="METHYLTRANSFERASE LIKE 7B"/>
    <property type="match status" value="1"/>
</dbReference>
<accession>A0A076MNP8</accession>
<dbReference type="Gene3D" id="3.40.50.150">
    <property type="entry name" value="Vaccinia Virus protein VP39"/>
    <property type="match status" value="1"/>
</dbReference>
<dbReference type="KEGG" id="amq:AMETH_2157"/>
<keyword evidence="3" id="KW-1185">Reference proteome</keyword>
<dbReference type="eggNOG" id="COG2226">
    <property type="taxonomic scope" value="Bacteria"/>
</dbReference>
<dbReference type="InterPro" id="IPR052356">
    <property type="entry name" value="Thiol_S-MT"/>
</dbReference>
<sequence>MSVYANRIRPRLIDVTCGATQAHPHRERACAGLRGRVLEIGFGSGLNVPFYPAAVAEVVAIEPSDAAWRLASGRLAASAAPVERAGLDGQSLPLPAHSCDTALTTWTLCAIPDPAAAVREIRRVLKPGGTLHFAEHGLAPDAGVRRWQRWLNPLQRAVFGCRLTNPVADLLTGAGFVIRELDAFYEARSPRPFGAQSVGVAVAP</sequence>
<name>A0A076MNP8_AMYME</name>
<proteinExistence type="predicted"/>
<evidence type="ECO:0000313" key="2">
    <source>
        <dbReference type="EMBL" id="AIJ22249.1"/>
    </source>
</evidence>
<keyword evidence="2" id="KW-0489">Methyltransferase</keyword>
<dbReference type="PANTHER" id="PTHR45036:SF1">
    <property type="entry name" value="METHYLTRANSFERASE LIKE 7A"/>
    <property type="match status" value="1"/>
</dbReference>
<evidence type="ECO:0000259" key="1">
    <source>
        <dbReference type="Pfam" id="PF08241"/>
    </source>
</evidence>
<dbReference type="PATRIC" id="fig|1068978.7.peg.2294"/>
<dbReference type="GO" id="GO:0032259">
    <property type="term" value="P:methylation"/>
    <property type="evidence" value="ECO:0007669"/>
    <property type="project" value="UniProtKB-KW"/>
</dbReference>
<keyword evidence="2" id="KW-0808">Transferase</keyword>